<evidence type="ECO:0000256" key="1">
    <source>
        <dbReference type="ARBA" id="ARBA00023015"/>
    </source>
</evidence>
<evidence type="ECO:0000259" key="5">
    <source>
        <dbReference type="PROSITE" id="PS50977"/>
    </source>
</evidence>
<dbReference type="RefSeq" id="WP_073477098.1">
    <property type="nucleotide sequence ID" value="NZ_FQZU01000019.1"/>
</dbReference>
<dbReference type="PANTHER" id="PTHR30055:SF234">
    <property type="entry name" value="HTH-TYPE TRANSCRIPTIONAL REGULATOR BETI"/>
    <property type="match status" value="1"/>
</dbReference>
<dbReference type="Proteomes" id="UP000183994">
    <property type="component" value="Unassembled WGS sequence"/>
</dbReference>
<dbReference type="PRINTS" id="PR00455">
    <property type="entry name" value="HTHTETR"/>
</dbReference>
<dbReference type="STRING" id="1121393.SAMN02745216_03038"/>
<accession>A0A1M6QCN0</accession>
<dbReference type="OrthoDB" id="9798857at2"/>
<keyword evidence="7" id="KW-1185">Reference proteome</keyword>
<dbReference type="GO" id="GO:0000976">
    <property type="term" value="F:transcription cis-regulatory region binding"/>
    <property type="evidence" value="ECO:0007669"/>
    <property type="project" value="TreeGrafter"/>
</dbReference>
<keyword evidence="3" id="KW-0804">Transcription</keyword>
<name>A0A1M6QCN0_9BACT</name>
<dbReference type="PANTHER" id="PTHR30055">
    <property type="entry name" value="HTH-TYPE TRANSCRIPTIONAL REGULATOR RUTR"/>
    <property type="match status" value="1"/>
</dbReference>
<organism evidence="6 7">
    <name type="scientific">Desulfatibacillum alkenivorans DSM 16219</name>
    <dbReference type="NCBI Taxonomy" id="1121393"/>
    <lineage>
        <taxon>Bacteria</taxon>
        <taxon>Pseudomonadati</taxon>
        <taxon>Thermodesulfobacteriota</taxon>
        <taxon>Desulfobacteria</taxon>
        <taxon>Desulfobacterales</taxon>
        <taxon>Desulfatibacillaceae</taxon>
        <taxon>Desulfatibacillum</taxon>
    </lineage>
</organism>
<dbReference type="InterPro" id="IPR001647">
    <property type="entry name" value="HTH_TetR"/>
</dbReference>
<evidence type="ECO:0000313" key="6">
    <source>
        <dbReference type="EMBL" id="SHK18002.1"/>
    </source>
</evidence>
<evidence type="ECO:0000256" key="2">
    <source>
        <dbReference type="ARBA" id="ARBA00023125"/>
    </source>
</evidence>
<protein>
    <submittedName>
        <fullName evidence="6">Transcriptional regulator, TetR family</fullName>
    </submittedName>
</protein>
<sequence>MSKEKQTRNAEATKAVILEAAENLFAEKGFAGTSVREISEKAGVSGPLIMFHFKSKEGVYEAVKAAIVDRYAGAKHPVLDSAIPAWEFLREFVGAMFSFYRDNPTMLRLSKWDNLAGAQDPWPGEDEWHHMYEEYFLQAQARGEIRADLTPMNIFSFITGSAHVWWEYHDHFLRHEENQGRGGEADARFLNELTGFVLRGLSPDPGDLE</sequence>
<dbReference type="Pfam" id="PF00440">
    <property type="entry name" value="TetR_N"/>
    <property type="match status" value="1"/>
</dbReference>
<dbReference type="EMBL" id="FQZU01000019">
    <property type="protein sequence ID" value="SHK18002.1"/>
    <property type="molecule type" value="Genomic_DNA"/>
</dbReference>
<evidence type="ECO:0000313" key="7">
    <source>
        <dbReference type="Proteomes" id="UP000183994"/>
    </source>
</evidence>
<dbReference type="AlphaFoldDB" id="A0A1M6QCN0"/>
<keyword evidence="1" id="KW-0805">Transcription regulation</keyword>
<dbReference type="Pfam" id="PF17926">
    <property type="entry name" value="TetR_C_21"/>
    <property type="match status" value="1"/>
</dbReference>
<dbReference type="InterPro" id="IPR009057">
    <property type="entry name" value="Homeodomain-like_sf"/>
</dbReference>
<keyword evidence="2 4" id="KW-0238">DNA-binding</keyword>
<gene>
    <name evidence="6" type="ORF">SAMN02745216_03038</name>
</gene>
<dbReference type="InterPro" id="IPR041467">
    <property type="entry name" value="Sco4008_C"/>
</dbReference>
<dbReference type="SUPFAM" id="SSF48498">
    <property type="entry name" value="Tetracyclin repressor-like, C-terminal domain"/>
    <property type="match status" value="1"/>
</dbReference>
<feature type="domain" description="HTH tetR-type" evidence="5">
    <location>
        <begin position="11"/>
        <end position="71"/>
    </location>
</feature>
<evidence type="ECO:0000256" key="3">
    <source>
        <dbReference type="ARBA" id="ARBA00023163"/>
    </source>
</evidence>
<dbReference type="Gene3D" id="1.10.357.10">
    <property type="entry name" value="Tetracycline Repressor, domain 2"/>
    <property type="match status" value="1"/>
</dbReference>
<dbReference type="GO" id="GO:0003700">
    <property type="term" value="F:DNA-binding transcription factor activity"/>
    <property type="evidence" value="ECO:0007669"/>
    <property type="project" value="TreeGrafter"/>
</dbReference>
<dbReference type="SUPFAM" id="SSF46689">
    <property type="entry name" value="Homeodomain-like"/>
    <property type="match status" value="1"/>
</dbReference>
<dbReference type="InterPro" id="IPR036271">
    <property type="entry name" value="Tet_transcr_reg_TetR-rel_C_sf"/>
</dbReference>
<dbReference type="PROSITE" id="PS50977">
    <property type="entry name" value="HTH_TETR_2"/>
    <property type="match status" value="1"/>
</dbReference>
<evidence type="ECO:0000256" key="4">
    <source>
        <dbReference type="PROSITE-ProRule" id="PRU00335"/>
    </source>
</evidence>
<feature type="DNA-binding region" description="H-T-H motif" evidence="4">
    <location>
        <begin position="34"/>
        <end position="53"/>
    </location>
</feature>
<reference evidence="7" key="1">
    <citation type="submission" date="2016-11" db="EMBL/GenBank/DDBJ databases">
        <authorList>
            <person name="Varghese N."/>
            <person name="Submissions S."/>
        </authorList>
    </citation>
    <scope>NUCLEOTIDE SEQUENCE [LARGE SCALE GENOMIC DNA]</scope>
    <source>
        <strain evidence="7">DSM 16219</strain>
    </source>
</reference>
<proteinExistence type="predicted"/>
<dbReference type="InterPro" id="IPR050109">
    <property type="entry name" value="HTH-type_TetR-like_transc_reg"/>
</dbReference>